<dbReference type="Pfam" id="PF13609">
    <property type="entry name" value="Porin_4"/>
    <property type="match status" value="1"/>
</dbReference>
<gene>
    <name evidence="6" type="ORF">R2X38_17545</name>
</gene>
<evidence type="ECO:0000313" key="7">
    <source>
        <dbReference type="Proteomes" id="UP001186452"/>
    </source>
</evidence>
<dbReference type="InterPro" id="IPR033900">
    <property type="entry name" value="Gram_neg_porin_domain"/>
</dbReference>
<evidence type="ECO:0000256" key="1">
    <source>
        <dbReference type="ARBA" id="ARBA00004571"/>
    </source>
</evidence>
<accession>A0ABU3ZL37</accession>
<evidence type="ECO:0000259" key="5">
    <source>
        <dbReference type="Pfam" id="PF13609"/>
    </source>
</evidence>
<evidence type="ECO:0000256" key="2">
    <source>
        <dbReference type="ARBA" id="ARBA00022729"/>
    </source>
</evidence>
<organism evidence="6 7">
    <name type="scientific">Photobacterium rosenbergii</name>
    <dbReference type="NCBI Taxonomy" id="294936"/>
    <lineage>
        <taxon>Bacteria</taxon>
        <taxon>Pseudomonadati</taxon>
        <taxon>Pseudomonadota</taxon>
        <taxon>Gammaproteobacteria</taxon>
        <taxon>Vibrionales</taxon>
        <taxon>Vibrionaceae</taxon>
        <taxon>Photobacterium</taxon>
    </lineage>
</organism>
<dbReference type="PANTHER" id="PTHR34501">
    <property type="entry name" value="PROTEIN YDDL-RELATED"/>
    <property type="match status" value="1"/>
</dbReference>
<proteinExistence type="predicted"/>
<comment type="caution">
    <text evidence="6">The sequence shown here is derived from an EMBL/GenBank/DDBJ whole genome shotgun (WGS) entry which is preliminary data.</text>
</comment>
<evidence type="ECO:0000256" key="3">
    <source>
        <dbReference type="ARBA" id="ARBA00023136"/>
    </source>
</evidence>
<dbReference type="Gene3D" id="2.40.160.10">
    <property type="entry name" value="Porin"/>
    <property type="match status" value="1"/>
</dbReference>
<evidence type="ECO:0000313" key="6">
    <source>
        <dbReference type="EMBL" id="MDV5170810.1"/>
    </source>
</evidence>
<reference evidence="6 7" key="1">
    <citation type="submission" date="2023-10" db="EMBL/GenBank/DDBJ databases">
        <title>Marine bacteria isolated from horseshoe crab.</title>
        <authorList>
            <person name="Cheng T.H."/>
        </authorList>
    </citation>
    <scope>NUCLEOTIDE SEQUENCE [LARGE SCALE GENOMIC DNA]</scope>
    <source>
        <strain evidence="6 7">HSC6</strain>
    </source>
</reference>
<dbReference type="PANTHER" id="PTHR34501:SF2">
    <property type="entry name" value="OUTER MEMBRANE PORIN F-RELATED"/>
    <property type="match status" value="1"/>
</dbReference>
<name>A0ABU3ZL37_9GAMM</name>
<dbReference type="EMBL" id="JAWJZI010000007">
    <property type="protein sequence ID" value="MDV5170810.1"/>
    <property type="molecule type" value="Genomic_DNA"/>
</dbReference>
<comment type="subcellular location">
    <subcellularLocation>
        <location evidence="1">Cell outer membrane</location>
        <topology evidence="1">Multi-pass membrane protein</topology>
    </subcellularLocation>
</comment>
<feature type="domain" description="Porin" evidence="5">
    <location>
        <begin position="7"/>
        <end position="313"/>
    </location>
</feature>
<keyword evidence="3" id="KW-0472">Membrane</keyword>
<dbReference type="RefSeq" id="WP_317523622.1">
    <property type="nucleotide sequence ID" value="NZ_JAWJZI010000007.1"/>
</dbReference>
<dbReference type="SUPFAM" id="SSF56935">
    <property type="entry name" value="Porins"/>
    <property type="match status" value="1"/>
</dbReference>
<keyword evidence="2 4" id="KW-0732">Signal</keyword>
<dbReference type="CDD" id="cd00342">
    <property type="entry name" value="gram_neg_porins"/>
    <property type="match status" value="1"/>
</dbReference>
<dbReference type="InterPro" id="IPR023614">
    <property type="entry name" value="Porin_dom_sf"/>
</dbReference>
<evidence type="ECO:0000256" key="4">
    <source>
        <dbReference type="SAM" id="SignalP"/>
    </source>
</evidence>
<keyword evidence="7" id="KW-1185">Reference proteome</keyword>
<feature type="chain" id="PRO_5046315309" evidence="4">
    <location>
        <begin position="22"/>
        <end position="339"/>
    </location>
</feature>
<feature type="signal peptide" evidence="4">
    <location>
        <begin position="1"/>
        <end position="21"/>
    </location>
</feature>
<dbReference type="InterPro" id="IPR050298">
    <property type="entry name" value="Gram-neg_bact_OMP"/>
</dbReference>
<sequence>MNKNNIAIAVACAFSTTAVSAATVYQDDATTFNVGGRAEVRANFSDANKDPDTGDSSYADASRVRLSVDGTQVVSNDLSFFGKYEFEIKEAEDGSSDDVKWNTRYLYAGIETSRGNLYYGHQTNAVTYLTDWTDLAETFSGYINEYTVATADRAKNVLRYEIATDNGITFQIDGNFNSDSESAQSDGYGAVLAYGLPVGVELGIGYASSDETYGNGTDTDTSDAVFVGAKYSNDNGLYLAALYQGGSISKLGIKGSDYNAVDTYIGYAFDDNNVDLTYSYFSADDIAALDINFIGVEYARYIGGVALFASYKFNLLDEGEGGEGDNDEDELMLGLRYGF</sequence>
<protein>
    <submittedName>
        <fullName evidence="6">Porin</fullName>
    </submittedName>
</protein>
<dbReference type="Proteomes" id="UP001186452">
    <property type="component" value="Unassembled WGS sequence"/>
</dbReference>